<accession>A0A0F6PXJ3</accession>
<dbReference type="EMBL" id="KP869682">
    <property type="protein sequence ID" value="AKC94953.1"/>
    <property type="molecule type" value="Genomic_DNA"/>
</dbReference>
<sequence length="218" mass="23856">MGTFSNWTKNGNEGLSQKVFGRVKPETPIKNKIENVQQKLELQIMKLSAISAKIQKKHDHIFEKIVNAQKSNNHSYAKAYAIELQEIRKMNNMVSNAKLSMEQINIRLNTVSELGDVVVTLSPCMSVIKGLGVSLGGIMPQANSSMQDLSKILGDVLSGSTVGPEDTTILTRGGNADTVAILEEAQAVIEGQTKENIPDIPSNLPEDILSERRERSSI</sequence>
<reference evidence="2" key="1">
    <citation type="journal article" date="2015" name="Nature">
        <title>Complex archaea that bridge the gap between prokaryotes and eukaryotes.</title>
        <authorList>
            <person name="Spang A."/>
            <person name="Saw J.H."/>
            <person name="Jorgensen S.L."/>
            <person name="Zaremba-Niedzwiedzka K."/>
            <person name="Martijn J."/>
            <person name="Lind A.E."/>
            <person name="van Eijk R."/>
            <person name="Schleper C."/>
            <person name="Guy L."/>
            <person name="Ettema T.J."/>
        </authorList>
    </citation>
    <scope>NUCLEOTIDE SEQUENCE</scope>
</reference>
<proteinExistence type="predicted"/>
<protein>
    <submittedName>
        <fullName evidence="2">Putative Snf7 domain-containing protein</fullName>
    </submittedName>
</protein>
<dbReference type="AlphaFoldDB" id="A0A0F6PXJ3"/>
<name>A0A0F6PXJ3_9ZZZZ</name>
<feature type="compositionally biased region" description="Basic and acidic residues" evidence="1">
    <location>
        <begin position="209"/>
        <end position="218"/>
    </location>
</feature>
<feature type="region of interest" description="Disordered" evidence="1">
    <location>
        <begin position="192"/>
        <end position="218"/>
    </location>
</feature>
<organism evidence="2">
    <name type="scientific">uncultured organism</name>
    <dbReference type="NCBI Taxonomy" id="155900"/>
    <lineage>
        <taxon>unclassified sequences</taxon>
        <taxon>environmental samples</taxon>
    </lineage>
</organism>
<evidence type="ECO:0000313" key="2">
    <source>
        <dbReference type="EMBL" id="AKC94953.1"/>
    </source>
</evidence>
<dbReference type="Gene3D" id="6.10.140.1230">
    <property type="match status" value="1"/>
</dbReference>
<evidence type="ECO:0000256" key="1">
    <source>
        <dbReference type="SAM" id="MobiDB-lite"/>
    </source>
</evidence>